<dbReference type="EMBL" id="JARSBN010000003">
    <property type="protein sequence ID" value="MDG4715409.1"/>
    <property type="molecule type" value="Genomic_DNA"/>
</dbReference>
<reference evidence="2 3" key="1">
    <citation type="submission" date="2023-03" db="EMBL/GenBank/DDBJ databases">
        <title>Strain YYF002 represents a novel species in the genus Winogradskyella isolated from seawater.</title>
        <authorList>
            <person name="Fu Z.-Y."/>
        </authorList>
    </citation>
    <scope>NUCLEOTIDE SEQUENCE [LARGE SCALE GENOMIC DNA]</scope>
    <source>
        <strain evidence="2 3">YYF002</strain>
    </source>
</reference>
<keyword evidence="3" id="KW-1185">Reference proteome</keyword>
<sequence length="165" mass="17732">MKKLLLLLLGLVIGVAGTYYYLSSNQNLEEMTKPKGLITPSEIEALDQAYNSRHTIISDSLIGTPDNRSSWYSIEEIESYIAYAKQQAGSLGYTLDGLRLYAGAYPDTKEGPGLMTMFFVPTGSQNVSEGSIMPTAQGGGSNDLKGADGLNIGQHGFPPSANYPQ</sequence>
<gene>
    <name evidence="2" type="ORF">P7122_05970</name>
</gene>
<feature type="region of interest" description="Disordered" evidence="1">
    <location>
        <begin position="129"/>
        <end position="165"/>
    </location>
</feature>
<dbReference type="RefSeq" id="WP_278004868.1">
    <property type="nucleotide sequence ID" value="NZ_JARSBN010000003.1"/>
</dbReference>
<dbReference type="Proteomes" id="UP001529085">
    <property type="component" value="Unassembled WGS sequence"/>
</dbReference>
<protein>
    <submittedName>
        <fullName evidence="2">Uncharacterized protein</fullName>
    </submittedName>
</protein>
<name>A0ABT6G0N1_9FLAO</name>
<evidence type="ECO:0000313" key="3">
    <source>
        <dbReference type="Proteomes" id="UP001529085"/>
    </source>
</evidence>
<evidence type="ECO:0000256" key="1">
    <source>
        <dbReference type="SAM" id="MobiDB-lite"/>
    </source>
</evidence>
<organism evidence="2 3">
    <name type="scientific">Winogradskyella marincola</name>
    <dbReference type="NCBI Taxonomy" id="3037795"/>
    <lineage>
        <taxon>Bacteria</taxon>
        <taxon>Pseudomonadati</taxon>
        <taxon>Bacteroidota</taxon>
        <taxon>Flavobacteriia</taxon>
        <taxon>Flavobacteriales</taxon>
        <taxon>Flavobacteriaceae</taxon>
        <taxon>Winogradskyella</taxon>
    </lineage>
</organism>
<comment type="caution">
    <text evidence="2">The sequence shown here is derived from an EMBL/GenBank/DDBJ whole genome shotgun (WGS) entry which is preliminary data.</text>
</comment>
<evidence type="ECO:0000313" key="2">
    <source>
        <dbReference type="EMBL" id="MDG4715409.1"/>
    </source>
</evidence>
<proteinExistence type="predicted"/>
<accession>A0ABT6G0N1</accession>